<evidence type="ECO:0000256" key="1">
    <source>
        <dbReference type="ARBA" id="ARBA00022679"/>
    </source>
</evidence>
<organism evidence="7 8">
    <name type="scientific">Trichogramma brassicae</name>
    <dbReference type="NCBI Taxonomy" id="86971"/>
    <lineage>
        <taxon>Eukaryota</taxon>
        <taxon>Metazoa</taxon>
        <taxon>Ecdysozoa</taxon>
        <taxon>Arthropoda</taxon>
        <taxon>Hexapoda</taxon>
        <taxon>Insecta</taxon>
        <taxon>Pterygota</taxon>
        <taxon>Neoptera</taxon>
        <taxon>Endopterygota</taxon>
        <taxon>Hymenoptera</taxon>
        <taxon>Apocrita</taxon>
        <taxon>Proctotrupomorpha</taxon>
        <taxon>Chalcidoidea</taxon>
        <taxon>Trichogrammatidae</taxon>
        <taxon>Trichogramma</taxon>
    </lineage>
</organism>
<dbReference type="OrthoDB" id="10058156at2759"/>
<feature type="compositionally biased region" description="Basic and acidic residues" evidence="5">
    <location>
        <begin position="36"/>
        <end position="48"/>
    </location>
</feature>
<accession>A0A6H5IBC6</accession>
<dbReference type="InterPro" id="IPR000477">
    <property type="entry name" value="RT_dom"/>
</dbReference>
<sequence length="999" mass="112131">MKAGYETLNQEELKAMRMNKRDAYVARIGKQEKTRLAEAARQEAEMKKNQLLQEDQNKNSAATQSTPEGAEDMALEPWTKPDGQIIYLPREATTYLDSVISATAKEVKEIRKTAIEYMEVKEMLHRQMNEVAISTRINSNPAPGKTGILSSTGNCNANTKRVQLNDIYDIHEYFQPSMESTVHSADNSKIGTQPDQEDYAHNLMHEERQERPTQRTVDDRRPRNTYTSADLGKTVKSWNVKFNGSSGIDVEKFLRRVKECMDSARLSETEVLGSMSELLTGTALRWLHLGHLPSVFGKREGEQVGEVAIAPLAQTSNQKAEPTKFIVGQEDSLSECSSFQGENLDHRSPLPPHPRWWTVAEIGEFKIRALLDSGASRTCFGPVGLQVATHMGIEVVPCAGTSISGADGQLIRLTAQAKIRIKVANKTRELVVFMANSLDYDCVLGADWRVLFYTMVDPRTHELYFNKVKVCDVEFNCNNSTSTAGLTAIGLEGPTPNEEKELEEILARCLPINDESSLIGCTDLIEHEIEVTCQRPIKQRCYPVSKKLEDIMYEQLDDMIRQGIVKPSKSSWASPVVMVKKANGKYRFCVDDRKLNAVTKVSARPIPNMDSILRKLRTARYITTLDLSQAYHQVRIKEEHRHLTAFAVPGRGLYEWVRMAFGLAGAPATFQSLMDSIIGPDLEPYAFAYLDDIIIATSTFEQHKEVLADVLTRLTQAGLTINREKSHFCRQEVKYLGVLVDRDGYRPDPEKIEPIVKFPTPKTLKQFPAKLAPKFYGPLIITAKVGTNIYELADRQGIPVGPTHVKDLKRFHGNSDEFDHDDCEIVSDDEDEEVEIQENREEMPQEASSQEHQEEEEQTARPQESQNEKKEEEASCLEDRRKAAKASKVKCTIAEKAEKANRPRKTRALVVRQKEPNKATGRKPSTKAGKDSRIRQAQTGENANVSSEQSDTVEDSEIDHSMYQGGEASNRRVTRAAARKKAAAERGIVASEDVAVAQQ</sequence>
<proteinExistence type="predicted"/>
<keyword evidence="4" id="KW-0255">Endonuclease</keyword>
<evidence type="ECO:0000313" key="8">
    <source>
        <dbReference type="Proteomes" id="UP000479190"/>
    </source>
</evidence>
<name>A0A6H5IBC6_9HYME</name>
<gene>
    <name evidence="7" type="ORF">TBRA_LOCUS6256</name>
</gene>
<dbReference type="Gene3D" id="3.30.70.270">
    <property type="match status" value="1"/>
</dbReference>
<dbReference type="PANTHER" id="PTHR37984:SF5">
    <property type="entry name" value="PROTEIN NYNRIN-LIKE"/>
    <property type="match status" value="1"/>
</dbReference>
<feature type="domain" description="Reverse transcriptase" evidence="6">
    <location>
        <begin position="560"/>
        <end position="740"/>
    </location>
</feature>
<dbReference type="GO" id="GO:0071897">
    <property type="term" value="P:DNA biosynthetic process"/>
    <property type="evidence" value="ECO:0007669"/>
    <property type="project" value="UniProtKB-ARBA"/>
</dbReference>
<keyword evidence="1" id="KW-0808">Transferase</keyword>
<dbReference type="GO" id="GO:0004519">
    <property type="term" value="F:endonuclease activity"/>
    <property type="evidence" value="ECO:0007669"/>
    <property type="project" value="UniProtKB-KW"/>
</dbReference>
<dbReference type="CDD" id="cd00303">
    <property type="entry name" value="retropepsin_like"/>
    <property type="match status" value="1"/>
</dbReference>
<keyword evidence="3" id="KW-0540">Nuclease</keyword>
<feature type="compositionally biased region" description="Polar residues" evidence="5">
    <location>
        <begin position="935"/>
        <end position="950"/>
    </location>
</feature>
<protein>
    <recommendedName>
        <fullName evidence="6">Reverse transcriptase domain-containing protein</fullName>
    </recommendedName>
</protein>
<dbReference type="Proteomes" id="UP000479190">
    <property type="component" value="Unassembled WGS sequence"/>
</dbReference>
<dbReference type="SUPFAM" id="SSF56672">
    <property type="entry name" value="DNA/RNA polymerases"/>
    <property type="match status" value="1"/>
</dbReference>
<dbReference type="PROSITE" id="PS50878">
    <property type="entry name" value="RT_POL"/>
    <property type="match status" value="1"/>
</dbReference>
<feature type="compositionally biased region" description="Acidic residues" evidence="5">
    <location>
        <begin position="818"/>
        <end position="836"/>
    </location>
</feature>
<evidence type="ECO:0000256" key="2">
    <source>
        <dbReference type="ARBA" id="ARBA00022695"/>
    </source>
</evidence>
<feature type="region of interest" description="Disordered" evidence="5">
    <location>
        <begin position="811"/>
        <end position="974"/>
    </location>
</feature>
<dbReference type="Gene3D" id="2.40.70.10">
    <property type="entry name" value="Acid Proteases"/>
    <property type="match status" value="1"/>
</dbReference>
<feature type="region of interest" description="Disordered" evidence="5">
    <location>
        <begin position="203"/>
        <end position="227"/>
    </location>
</feature>
<feature type="compositionally biased region" description="Basic and acidic residues" evidence="5">
    <location>
        <begin position="866"/>
        <end position="881"/>
    </location>
</feature>
<dbReference type="Pfam" id="PF00078">
    <property type="entry name" value="RVT_1"/>
    <property type="match status" value="1"/>
</dbReference>
<dbReference type="Gene3D" id="3.10.10.10">
    <property type="entry name" value="HIV Type 1 Reverse Transcriptase, subunit A, domain 1"/>
    <property type="match status" value="1"/>
</dbReference>
<dbReference type="EMBL" id="CADCXV010000740">
    <property type="protein sequence ID" value="CAB0034358.1"/>
    <property type="molecule type" value="Genomic_DNA"/>
</dbReference>
<feature type="compositionally biased region" description="Polar residues" evidence="5">
    <location>
        <begin position="50"/>
        <end position="67"/>
    </location>
</feature>
<dbReference type="AlphaFoldDB" id="A0A6H5IBC6"/>
<dbReference type="InterPro" id="IPR021109">
    <property type="entry name" value="Peptidase_aspartic_dom_sf"/>
</dbReference>
<dbReference type="PANTHER" id="PTHR37984">
    <property type="entry name" value="PROTEIN CBG26694"/>
    <property type="match status" value="1"/>
</dbReference>
<dbReference type="InterPro" id="IPR043128">
    <property type="entry name" value="Rev_trsase/Diguanyl_cyclase"/>
</dbReference>
<evidence type="ECO:0000259" key="6">
    <source>
        <dbReference type="PROSITE" id="PS50878"/>
    </source>
</evidence>
<dbReference type="InterPro" id="IPR050951">
    <property type="entry name" value="Retrovirus_Pol_polyprotein"/>
</dbReference>
<reference evidence="7 8" key="1">
    <citation type="submission" date="2020-02" db="EMBL/GenBank/DDBJ databases">
        <authorList>
            <person name="Ferguson B K."/>
        </authorList>
    </citation>
    <scope>NUCLEOTIDE SEQUENCE [LARGE SCALE GENOMIC DNA]</scope>
</reference>
<dbReference type="GO" id="GO:0016779">
    <property type="term" value="F:nucleotidyltransferase activity"/>
    <property type="evidence" value="ECO:0007669"/>
    <property type="project" value="UniProtKB-KW"/>
</dbReference>
<evidence type="ECO:0000256" key="4">
    <source>
        <dbReference type="ARBA" id="ARBA00022759"/>
    </source>
</evidence>
<keyword evidence="2" id="KW-0548">Nucleotidyltransferase</keyword>
<dbReference type="SUPFAM" id="SSF50630">
    <property type="entry name" value="Acid proteases"/>
    <property type="match status" value="1"/>
</dbReference>
<feature type="region of interest" description="Disordered" evidence="5">
    <location>
        <begin position="36"/>
        <end position="75"/>
    </location>
</feature>
<feature type="compositionally biased region" description="Basic and acidic residues" evidence="5">
    <location>
        <begin position="203"/>
        <end position="222"/>
    </location>
</feature>
<evidence type="ECO:0000256" key="3">
    <source>
        <dbReference type="ARBA" id="ARBA00022722"/>
    </source>
</evidence>
<evidence type="ECO:0000256" key="5">
    <source>
        <dbReference type="SAM" id="MobiDB-lite"/>
    </source>
</evidence>
<dbReference type="InterPro" id="IPR043502">
    <property type="entry name" value="DNA/RNA_pol_sf"/>
</dbReference>
<keyword evidence="4" id="KW-0378">Hydrolase</keyword>
<evidence type="ECO:0000313" key="7">
    <source>
        <dbReference type="EMBL" id="CAB0034358.1"/>
    </source>
</evidence>
<keyword evidence="8" id="KW-1185">Reference proteome</keyword>
<dbReference type="CDD" id="cd01647">
    <property type="entry name" value="RT_LTR"/>
    <property type="match status" value="1"/>
</dbReference>